<dbReference type="SUPFAM" id="SSF48264">
    <property type="entry name" value="Cytochrome P450"/>
    <property type="match status" value="1"/>
</dbReference>
<reference evidence="3 4" key="1">
    <citation type="submission" date="2021-01" db="EMBL/GenBank/DDBJ databases">
        <title>WGS of actinomycetes isolated from Thailand.</title>
        <authorList>
            <person name="Thawai C."/>
        </authorList>
    </citation>
    <scope>NUCLEOTIDE SEQUENCE [LARGE SCALE GENOMIC DNA]</scope>
    <source>
        <strain evidence="3 4">CA3R110</strain>
    </source>
</reference>
<dbReference type="InterPro" id="IPR017972">
    <property type="entry name" value="Cyt_P450_CS"/>
</dbReference>
<keyword evidence="4" id="KW-1185">Reference proteome</keyword>
<dbReference type="CDD" id="cd20625">
    <property type="entry name" value="CYP164-like"/>
    <property type="match status" value="1"/>
</dbReference>
<comment type="caution">
    <text evidence="3">The sequence shown here is derived from an EMBL/GenBank/DDBJ whole genome shotgun (WGS) entry which is preliminary data.</text>
</comment>
<evidence type="ECO:0000256" key="1">
    <source>
        <dbReference type="ARBA" id="ARBA00010617"/>
    </source>
</evidence>
<gene>
    <name evidence="3" type="ORF">JK364_18965</name>
</gene>
<keyword evidence="2" id="KW-0560">Oxidoreductase</keyword>
<protein>
    <submittedName>
        <fullName evidence="3">Cytochrome P450</fullName>
    </submittedName>
</protein>
<dbReference type="EMBL" id="JAERRG010000007">
    <property type="protein sequence ID" value="MBL1114459.1"/>
    <property type="molecule type" value="Genomic_DNA"/>
</dbReference>
<dbReference type="InterPro" id="IPR036396">
    <property type="entry name" value="Cyt_P450_sf"/>
</dbReference>
<accession>A0ABS1PQZ6</accession>
<proteinExistence type="inferred from homology"/>
<keyword evidence="2" id="KW-0503">Monooxygenase</keyword>
<dbReference type="PANTHER" id="PTHR46696">
    <property type="entry name" value="P450, PUTATIVE (EUROFUNG)-RELATED"/>
    <property type="match status" value="1"/>
</dbReference>
<dbReference type="InterPro" id="IPR001128">
    <property type="entry name" value="Cyt_P450"/>
</dbReference>
<sequence length="417" mass="46240">MTTSATRSASTAPSASTALSATDLFAQVLRYDNRPNPYPYYAQLRRHPVARTDDGSWLVSGHREIGQLLHDPRCSADRLDPLNKTPKEARSLLLQDPPRHDQLRRVVTQEFIPRIMGMRDHLGELVSRLLDARAGDQPGQLDVVADLAYPLPVTVICELLGVPREDEPLFGSLARRLTRGLDPIDTQTEEELRELDQARDELVHYLEGLITRRRADPGDDLLSGLMRHEDPDEVMDPVQLRVTLGLLLIAGHETTVNLIANGTLALLRHPDALARLRTDPDLATTLVEEVLRYDPPVQMSGRSALADIDIAGTTIPKGSRIRLMLAAGNRDPRRFEDPDRFVPDRRDNAHLGFGGGIHYCVGATLARAEAQIALTALVHSLHGPRLVADPPPYRENAILRGPDHLPVAFERLTPRIA</sequence>
<keyword evidence="2" id="KW-0349">Heme</keyword>
<dbReference type="Gene3D" id="1.10.630.10">
    <property type="entry name" value="Cytochrome P450"/>
    <property type="match status" value="1"/>
</dbReference>
<dbReference type="PROSITE" id="PS00086">
    <property type="entry name" value="CYTOCHROME_P450"/>
    <property type="match status" value="1"/>
</dbReference>
<dbReference type="Pfam" id="PF00067">
    <property type="entry name" value="p450"/>
    <property type="match status" value="1"/>
</dbReference>
<name>A0ABS1PQZ6_9ACTN</name>
<keyword evidence="2" id="KW-0408">Iron</keyword>
<evidence type="ECO:0000313" key="4">
    <source>
        <dbReference type="Proteomes" id="UP000621510"/>
    </source>
</evidence>
<evidence type="ECO:0000256" key="2">
    <source>
        <dbReference type="RuleBase" id="RU000461"/>
    </source>
</evidence>
<dbReference type="PANTHER" id="PTHR46696:SF1">
    <property type="entry name" value="CYTOCHROME P450 YJIB-RELATED"/>
    <property type="match status" value="1"/>
</dbReference>
<dbReference type="RefSeq" id="WP_201852309.1">
    <property type="nucleotide sequence ID" value="NZ_JAERRG010000007.1"/>
</dbReference>
<comment type="similarity">
    <text evidence="1 2">Belongs to the cytochrome P450 family.</text>
</comment>
<organism evidence="3 4">
    <name type="scientific">Streptomyces endocoffeicus</name>
    <dbReference type="NCBI Taxonomy" id="2898945"/>
    <lineage>
        <taxon>Bacteria</taxon>
        <taxon>Bacillati</taxon>
        <taxon>Actinomycetota</taxon>
        <taxon>Actinomycetes</taxon>
        <taxon>Kitasatosporales</taxon>
        <taxon>Streptomycetaceae</taxon>
        <taxon>Streptomyces</taxon>
    </lineage>
</organism>
<evidence type="ECO:0000313" key="3">
    <source>
        <dbReference type="EMBL" id="MBL1114459.1"/>
    </source>
</evidence>
<dbReference type="PRINTS" id="PR00385">
    <property type="entry name" value="P450"/>
</dbReference>
<dbReference type="PRINTS" id="PR00359">
    <property type="entry name" value="BP450"/>
</dbReference>
<keyword evidence="2" id="KW-0479">Metal-binding</keyword>
<dbReference type="Proteomes" id="UP000621510">
    <property type="component" value="Unassembled WGS sequence"/>
</dbReference>
<dbReference type="InterPro" id="IPR002397">
    <property type="entry name" value="Cyt_P450_B"/>
</dbReference>